<comment type="caution">
    <text evidence="1">The sequence shown here is derived from an EMBL/GenBank/DDBJ whole genome shotgun (WGS) entry which is preliminary data.</text>
</comment>
<dbReference type="AlphaFoldDB" id="A0A9N9IDB3"/>
<name>A0A9N9IDB3_9GLOM</name>
<gene>
    <name evidence="1" type="ORF">CPELLU_LOCUS13443</name>
</gene>
<reference evidence="1" key="1">
    <citation type="submission" date="2021-06" db="EMBL/GenBank/DDBJ databases">
        <authorList>
            <person name="Kallberg Y."/>
            <person name="Tangrot J."/>
            <person name="Rosling A."/>
        </authorList>
    </citation>
    <scope>NUCLEOTIDE SEQUENCE</scope>
    <source>
        <strain evidence="1">FL966</strain>
    </source>
</reference>
<dbReference type="Proteomes" id="UP000789759">
    <property type="component" value="Unassembled WGS sequence"/>
</dbReference>
<accession>A0A9N9IDB3</accession>
<keyword evidence="2" id="KW-1185">Reference proteome</keyword>
<organism evidence="1 2">
    <name type="scientific">Cetraspora pellucida</name>
    <dbReference type="NCBI Taxonomy" id="1433469"/>
    <lineage>
        <taxon>Eukaryota</taxon>
        <taxon>Fungi</taxon>
        <taxon>Fungi incertae sedis</taxon>
        <taxon>Mucoromycota</taxon>
        <taxon>Glomeromycotina</taxon>
        <taxon>Glomeromycetes</taxon>
        <taxon>Diversisporales</taxon>
        <taxon>Gigasporaceae</taxon>
        <taxon>Cetraspora</taxon>
    </lineage>
</organism>
<dbReference type="OrthoDB" id="2308632at2759"/>
<dbReference type="EMBL" id="CAJVQA010014272">
    <property type="protein sequence ID" value="CAG8730150.1"/>
    <property type="molecule type" value="Genomic_DNA"/>
</dbReference>
<protein>
    <submittedName>
        <fullName evidence="1">12225_t:CDS:1</fullName>
    </submittedName>
</protein>
<feature type="non-terminal residue" evidence="1">
    <location>
        <position position="1"/>
    </location>
</feature>
<sequence length="42" mass="4697">RAIALLEEQKYVLIKFNDHNHAPEASCANMIQALNAIKEMAS</sequence>
<proteinExistence type="predicted"/>
<evidence type="ECO:0000313" key="1">
    <source>
        <dbReference type="EMBL" id="CAG8730150.1"/>
    </source>
</evidence>
<evidence type="ECO:0000313" key="2">
    <source>
        <dbReference type="Proteomes" id="UP000789759"/>
    </source>
</evidence>